<sequence>MIKEELKLKEALIIEGGNKLKGVLEVSGAKNAALPNMAATLLTDEEVVIDNIPDLLDIETMKNLLNTIGVQINHIKDKAYSFKLNEVKSLKAPYELVSKMRASILVLGPMLAKFGYAEVSLPGGCSIGTRPVDLHLKALEKMGAEITIEHGYIKASAPKGLKGAHIFFDKITVTGTENIMMAATLAEGKTIIENAALEPEVVDLAVMLRKMGANIKGEGTHRIEIEGVKSLKGTYHRVIPDRIEAGTFAVLSALTGGNIVIKNYPSHYLEYVNEVLENIGIHIVKISESEVVVKRDDILKPVNIETREYPLFPTDLQAQFMTLLCFANGVSEITENI</sequence>
<name>A0A832DQT8_9AQUI</name>
<feature type="domain" description="Enolpyruvate transferase" evidence="15">
    <location>
        <begin position="15"/>
        <end position="337"/>
    </location>
</feature>
<dbReference type="PANTHER" id="PTHR43783">
    <property type="entry name" value="UDP-N-ACETYLGLUCOSAMINE 1-CARBOXYVINYLTRANSFERASE"/>
    <property type="match status" value="1"/>
</dbReference>
<dbReference type="NCBIfam" id="TIGR01072">
    <property type="entry name" value="murA"/>
    <property type="match status" value="1"/>
</dbReference>
<dbReference type="GO" id="GO:0009252">
    <property type="term" value="P:peptidoglycan biosynthetic process"/>
    <property type="evidence" value="ECO:0007669"/>
    <property type="project" value="UniProtKB-UniRule"/>
</dbReference>
<dbReference type="InterPro" id="IPR050068">
    <property type="entry name" value="MurA_subfamily"/>
</dbReference>
<comment type="caution">
    <text evidence="16">The sequence shown here is derived from an EMBL/GenBank/DDBJ whole genome shotgun (WGS) entry which is preliminary data.</text>
</comment>
<evidence type="ECO:0000313" key="16">
    <source>
        <dbReference type="EMBL" id="HEV09469.1"/>
    </source>
</evidence>
<keyword evidence="6" id="KW-0133">Cell shape</keyword>
<evidence type="ECO:0000256" key="4">
    <source>
        <dbReference type="ARBA" id="ARBA00022618"/>
    </source>
</evidence>
<dbReference type="EC" id="2.5.1.7" evidence="11 14"/>
<dbReference type="InterPro" id="IPR036968">
    <property type="entry name" value="Enolpyruvate_Tfrase_sf"/>
</dbReference>
<dbReference type="GO" id="GO:0008760">
    <property type="term" value="F:UDP-N-acetylglucosamine 1-carboxyvinyltransferase activity"/>
    <property type="evidence" value="ECO:0007669"/>
    <property type="project" value="UniProtKB-UniRule"/>
</dbReference>
<dbReference type="FunFam" id="3.65.10.10:FF:000001">
    <property type="entry name" value="UDP-N-acetylglucosamine 1-carboxyvinyltransferase"/>
    <property type="match status" value="1"/>
</dbReference>
<dbReference type="InterPro" id="IPR005750">
    <property type="entry name" value="UDP_GlcNAc_COvinyl_MurA"/>
</dbReference>
<evidence type="ECO:0000259" key="15">
    <source>
        <dbReference type="Pfam" id="PF00275"/>
    </source>
</evidence>
<evidence type="ECO:0000256" key="10">
    <source>
        <dbReference type="ARBA" id="ARBA00038367"/>
    </source>
</evidence>
<dbReference type="EMBL" id="DSFC01000207">
    <property type="protein sequence ID" value="HEV09469.1"/>
    <property type="molecule type" value="Genomic_DNA"/>
</dbReference>
<dbReference type="GO" id="GO:0005737">
    <property type="term" value="C:cytoplasm"/>
    <property type="evidence" value="ECO:0007669"/>
    <property type="project" value="UniProtKB-SubCell"/>
</dbReference>
<dbReference type="SUPFAM" id="SSF55205">
    <property type="entry name" value="EPT/RTPC-like"/>
    <property type="match status" value="1"/>
</dbReference>
<comment type="similarity">
    <text evidence="10">Belongs to the EPSP synthase family. MurA subfamily.</text>
</comment>
<dbReference type="InterPro" id="IPR001986">
    <property type="entry name" value="Enolpyruvate_Tfrase_dom"/>
</dbReference>
<comment type="pathway">
    <text evidence="2">Cell wall biogenesis; peptidoglycan biosynthesis.</text>
</comment>
<dbReference type="AlphaFoldDB" id="A0A832DQT8"/>
<dbReference type="PANTHER" id="PTHR43783:SF1">
    <property type="entry name" value="UDP-N-ACETYLGLUCOSAMINE 1-CARBOXYVINYLTRANSFERASE"/>
    <property type="match status" value="1"/>
</dbReference>
<dbReference type="Gene3D" id="3.65.10.10">
    <property type="entry name" value="Enolpyruvate transferase domain"/>
    <property type="match status" value="2"/>
</dbReference>
<evidence type="ECO:0000256" key="12">
    <source>
        <dbReference type="ARBA" id="ARBA00039754"/>
    </source>
</evidence>
<organism evidence="16">
    <name type="scientific">Sulfurihydrogenibium azorense</name>
    <dbReference type="NCBI Taxonomy" id="309806"/>
    <lineage>
        <taxon>Bacteria</taxon>
        <taxon>Pseudomonadati</taxon>
        <taxon>Aquificota</taxon>
        <taxon>Aquificia</taxon>
        <taxon>Aquificales</taxon>
        <taxon>Hydrogenothermaceae</taxon>
        <taxon>Sulfurihydrogenibium</taxon>
    </lineage>
</organism>
<keyword evidence="4" id="KW-0132">Cell division</keyword>
<keyword evidence="9" id="KW-0961">Cell wall biogenesis/degradation</keyword>
<evidence type="ECO:0000256" key="3">
    <source>
        <dbReference type="ARBA" id="ARBA00022490"/>
    </source>
</evidence>
<evidence type="ECO:0000256" key="13">
    <source>
        <dbReference type="ARBA" id="ARBA00047527"/>
    </source>
</evidence>
<evidence type="ECO:0000256" key="9">
    <source>
        <dbReference type="ARBA" id="ARBA00023316"/>
    </source>
</evidence>
<comment type="catalytic activity">
    <reaction evidence="13">
        <text>phosphoenolpyruvate + UDP-N-acetyl-alpha-D-glucosamine = UDP-N-acetyl-3-O-(1-carboxyvinyl)-alpha-D-glucosamine + phosphate</text>
        <dbReference type="Rhea" id="RHEA:18681"/>
        <dbReference type="ChEBI" id="CHEBI:43474"/>
        <dbReference type="ChEBI" id="CHEBI:57705"/>
        <dbReference type="ChEBI" id="CHEBI:58702"/>
        <dbReference type="ChEBI" id="CHEBI:68483"/>
        <dbReference type="EC" id="2.5.1.7"/>
    </reaction>
</comment>
<proteinExistence type="inferred from homology"/>
<dbReference type="GO" id="GO:0008360">
    <property type="term" value="P:regulation of cell shape"/>
    <property type="evidence" value="ECO:0007669"/>
    <property type="project" value="UniProtKB-KW"/>
</dbReference>
<evidence type="ECO:0000256" key="2">
    <source>
        <dbReference type="ARBA" id="ARBA00004752"/>
    </source>
</evidence>
<dbReference type="NCBIfam" id="NF006873">
    <property type="entry name" value="PRK09369.1"/>
    <property type="match status" value="1"/>
</dbReference>
<evidence type="ECO:0000256" key="8">
    <source>
        <dbReference type="ARBA" id="ARBA00023306"/>
    </source>
</evidence>
<dbReference type="Proteomes" id="UP000885621">
    <property type="component" value="Unassembled WGS sequence"/>
</dbReference>
<keyword evidence="5 16" id="KW-0808">Transferase</keyword>
<dbReference type="GO" id="GO:0051301">
    <property type="term" value="P:cell division"/>
    <property type="evidence" value="ECO:0007669"/>
    <property type="project" value="UniProtKB-KW"/>
</dbReference>
<gene>
    <name evidence="16" type="primary">murA</name>
    <name evidence="16" type="ORF">ENO34_03620</name>
</gene>
<evidence type="ECO:0000256" key="14">
    <source>
        <dbReference type="NCBIfam" id="TIGR01072"/>
    </source>
</evidence>
<reference evidence="16" key="1">
    <citation type="journal article" date="2020" name="mSystems">
        <title>Genome- and Community-Level Interaction Insights into Carbon Utilization and Element Cycling Functions of Hydrothermarchaeota in Hydrothermal Sediment.</title>
        <authorList>
            <person name="Zhou Z."/>
            <person name="Liu Y."/>
            <person name="Xu W."/>
            <person name="Pan J."/>
            <person name="Luo Z.H."/>
            <person name="Li M."/>
        </authorList>
    </citation>
    <scope>NUCLEOTIDE SEQUENCE [LARGE SCALE GENOMIC DNA]</scope>
    <source>
        <strain evidence="16">SpSt-1257</strain>
    </source>
</reference>
<evidence type="ECO:0000256" key="5">
    <source>
        <dbReference type="ARBA" id="ARBA00022679"/>
    </source>
</evidence>
<keyword evidence="7" id="KW-0573">Peptidoglycan synthesis</keyword>
<keyword evidence="8" id="KW-0131">Cell cycle</keyword>
<dbReference type="Pfam" id="PF00275">
    <property type="entry name" value="EPSP_synthase"/>
    <property type="match status" value="1"/>
</dbReference>
<evidence type="ECO:0000256" key="6">
    <source>
        <dbReference type="ARBA" id="ARBA00022960"/>
    </source>
</evidence>
<evidence type="ECO:0000256" key="7">
    <source>
        <dbReference type="ARBA" id="ARBA00022984"/>
    </source>
</evidence>
<protein>
    <recommendedName>
        <fullName evidence="12 14">UDP-N-acetylglucosamine 1-carboxyvinyltransferase</fullName>
        <ecNumber evidence="11 14">2.5.1.7</ecNumber>
    </recommendedName>
</protein>
<comment type="subcellular location">
    <subcellularLocation>
        <location evidence="1">Cytoplasm</location>
    </subcellularLocation>
</comment>
<dbReference type="GO" id="GO:0071555">
    <property type="term" value="P:cell wall organization"/>
    <property type="evidence" value="ECO:0007669"/>
    <property type="project" value="UniProtKB-KW"/>
</dbReference>
<evidence type="ECO:0000256" key="11">
    <source>
        <dbReference type="ARBA" id="ARBA00039108"/>
    </source>
</evidence>
<accession>A0A832DQT8</accession>
<keyword evidence="3" id="KW-0963">Cytoplasm</keyword>
<dbReference type="CDD" id="cd01555">
    <property type="entry name" value="UdpNAET"/>
    <property type="match status" value="1"/>
</dbReference>
<dbReference type="GO" id="GO:0019277">
    <property type="term" value="P:UDP-N-acetylgalactosamine biosynthetic process"/>
    <property type="evidence" value="ECO:0007669"/>
    <property type="project" value="InterPro"/>
</dbReference>
<evidence type="ECO:0000256" key="1">
    <source>
        <dbReference type="ARBA" id="ARBA00004496"/>
    </source>
</evidence>
<feature type="non-terminal residue" evidence="16">
    <location>
        <position position="337"/>
    </location>
</feature>
<dbReference type="InterPro" id="IPR013792">
    <property type="entry name" value="RNA3'P_cycl/enolpyr_Trfase_a/b"/>
</dbReference>